<evidence type="ECO:0000313" key="4">
    <source>
        <dbReference type="EMBL" id="PSL50818.1"/>
    </source>
</evidence>
<dbReference type="AlphaFoldDB" id="A0A2P8HX96"/>
<dbReference type="SUPFAM" id="SSF55797">
    <property type="entry name" value="PR-1-like"/>
    <property type="match status" value="1"/>
</dbReference>
<comment type="caution">
    <text evidence="4">The sequence shown here is derived from an EMBL/GenBank/DDBJ whole genome shotgun (WGS) entry which is preliminary data.</text>
</comment>
<name>A0A2P8HX96_9BACI</name>
<dbReference type="CDD" id="cd05379">
    <property type="entry name" value="CAP_bacterial"/>
    <property type="match status" value="1"/>
</dbReference>
<dbReference type="InterPro" id="IPR035940">
    <property type="entry name" value="CAP_sf"/>
</dbReference>
<dbReference type="PANTHER" id="PTHR31157:SF26">
    <property type="entry name" value="SCP-LIKE EXTRACELLULAR PROTEIN"/>
    <property type="match status" value="1"/>
</dbReference>
<dbReference type="Gene3D" id="3.40.33.10">
    <property type="entry name" value="CAP"/>
    <property type="match status" value="1"/>
</dbReference>
<dbReference type="InterPro" id="IPR014044">
    <property type="entry name" value="CAP_dom"/>
</dbReference>
<feature type="compositionally biased region" description="Acidic residues" evidence="1">
    <location>
        <begin position="48"/>
        <end position="66"/>
    </location>
</feature>
<dbReference type="PANTHER" id="PTHR31157">
    <property type="entry name" value="SCP DOMAIN-CONTAINING PROTEIN"/>
    <property type="match status" value="1"/>
</dbReference>
<dbReference type="Proteomes" id="UP000242310">
    <property type="component" value="Unassembled WGS sequence"/>
</dbReference>
<protein>
    <submittedName>
        <fullName evidence="4">Uncharacterized protein YkwD</fullName>
    </submittedName>
</protein>
<dbReference type="EMBL" id="PYAV01000002">
    <property type="protein sequence ID" value="PSL50818.1"/>
    <property type="molecule type" value="Genomic_DNA"/>
</dbReference>
<reference evidence="4 5" key="1">
    <citation type="submission" date="2018-03" db="EMBL/GenBank/DDBJ databases">
        <title>Genomic Encyclopedia of Type Strains, Phase III (KMG-III): the genomes of soil and plant-associated and newly described type strains.</title>
        <authorList>
            <person name="Whitman W."/>
        </authorList>
    </citation>
    <scope>NUCLEOTIDE SEQUENCE [LARGE SCALE GENOMIC DNA]</scope>
    <source>
        <strain evidence="4 5">CGMCC 1.07653</strain>
    </source>
</reference>
<evidence type="ECO:0000259" key="3">
    <source>
        <dbReference type="Pfam" id="PF14504"/>
    </source>
</evidence>
<feature type="domain" description="CAP-associated" evidence="3">
    <location>
        <begin position="78"/>
        <end position="217"/>
    </location>
</feature>
<feature type="region of interest" description="Disordered" evidence="1">
    <location>
        <begin position="48"/>
        <end position="71"/>
    </location>
</feature>
<gene>
    <name evidence="4" type="ORF">B0H94_10294</name>
</gene>
<dbReference type="RefSeq" id="WP_106587540.1">
    <property type="nucleotide sequence ID" value="NZ_PYAV01000002.1"/>
</dbReference>
<dbReference type="Pfam" id="PF14504">
    <property type="entry name" value="CAP_assoc_N"/>
    <property type="match status" value="1"/>
</dbReference>
<proteinExistence type="predicted"/>
<dbReference type="Pfam" id="PF00188">
    <property type="entry name" value="CAP"/>
    <property type="match status" value="1"/>
</dbReference>
<sequence>MFLKSLFAFFVFSGLLALGIFSYYAFIYETPEEEEHWDIDEIIENEQEIDTSEENDSLDEDEETVDVPENRSSLNEWMGQSRQDLIEVWGPPGHEGPSAYGYDWLLYEGEGGVFAFGVEDETIVTAAGTEQMNSTNEVFLHDDRQTVEDSWTFENELSVDTEQGSYTFDVSGDHHETRPVAEIDEDLYVQAYFDVHENQLTAVRYMSPDVLVRHQPFPVTYTGDLPDQKPEARANWEDVEAIDAEAIHAYNNAIRKQHGLAPLSWHEQAATAATAHSRHMVEENYFAHTAPDGTGLGERLQEQNVDLLMAGENIAAEHTDALAAAIGWLNSEGHRENVLHEEFTHHGSGVFERTYTQNFVRPASEGSPHTP</sequence>
<evidence type="ECO:0000259" key="2">
    <source>
        <dbReference type="Pfam" id="PF00188"/>
    </source>
</evidence>
<evidence type="ECO:0000313" key="5">
    <source>
        <dbReference type="Proteomes" id="UP000242310"/>
    </source>
</evidence>
<dbReference type="OrthoDB" id="9783944at2"/>
<organism evidence="4 5">
    <name type="scientific">Salsuginibacillus halophilus</name>
    <dbReference type="NCBI Taxonomy" id="517424"/>
    <lineage>
        <taxon>Bacteria</taxon>
        <taxon>Bacillati</taxon>
        <taxon>Bacillota</taxon>
        <taxon>Bacilli</taxon>
        <taxon>Bacillales</taxon>
        <taxon>Bacillaceae</taxon>
        <taxon>Salsuginibacillus</taxon>
    </lineage>
</organism>
<feature type="domain" description="SCP" evidence="2">
    <location>
        <begin position="250"/>
        <end position="355"/>
    </location>
</feature>
<keyword evidence="5" id="KW-1185">Reference proteome</keyword>
<dbReference type="InterPro" id="IPR029410">
    <property type="entry name" value="CAP_assoc"/>
</dbReference>
<accession>A0A2P8HX96</accession>
<evidence type="ECO:0000256" key="1">
    <source>
        <dbReference type="SAM" id="MobiDB-lite"/>
    </source>
</evidence>